<evidence type="ECO:0000313" key="2">
    <source>
        <dbReference type="EMBL" id="MFC3625020.1"/>
    </source>
</evidence>
<gene>
    <name evidence="2" type="ORF">ACFOKJ_02535</name>
</gene>
<protein>
    <submittedName>
        <fullName evidence="2">Uncharacterized protein</fullName>
    </submittedName>
</protein>
<keyword evidence="3" id="KW-1185">Reference proteome</keyword>
<feature type="signal peptide" evidence="1">
    <location>
        <begin position="1"/>
        <end position="19"/>
    </location>
</feature>
<dbReference type="Proteomes" id="UP001595636">
    <property type="component" value="Unassembled WGS sequence"/>
</dbReference>
<reference evidence="3" key="1">
    <citation type="journal article" date="2019" name="Int. J. Syst. Evol. Microbiol.">
        <title>The Global Catalogue of Microorganisms (GCM) 10K type strain sequencing project: providing services to taxonomists for standard genome sequencing and annotation.</title>
        <authorList>
            <consortium name="The Broad Institute Genomics Platform"/>
            <consortium name="The Broad Institute Genome Sequencing Center for Infectious Disease"/>
            <person name="Wu L."/>
            <person name="Ma J."/>
        </authorList>
    </citation>
    <scope>NUCLEOTIDE SEQUENCE [LARGE SCALE GENOMIC DNA]</scope>
    <source>
        <strain evidence="3">KCTC 42195</strain>
    </source>
</reference>
<evidence type="ECO:0000313" key="3">
    <source>
        <dbReference type="Proteomes" id="UP001595636"/>
    </source>
</evidence>
<keyword evidence="1" id="KW-0732">Signal</keyword>
<evidence type="ECO:0000256" key="1">
    <source>
        <dbReference type="SAM" id="SignalP"/>
    </source>
</evidence>
<accession>A0ABV7TQB2</accession>
<organism evidence="2 3">
    <name type="scientific">Vogesella amnigena</name>
    <dbReference type="NCBI Taxonomy" id="1507449"/>
    <lineage>
        <taxon>Bacteria</taxon>
        <taxon>Pseudomonadati</taxon>
        <taxon>Pseudomonadota</taxon>
        <taxon>Betaproteobacteria</taxon>
        <taxon>Neisseriales</taxon>
        <taxon>Chromobacteriaceae</taxon>
        <taxon>Vogesella</taxon>
    </lineage>
</organism>
<dbReference type="RefSeq" id="WP_390276420.1">
    <property type="nucleotide sequence ID" value="NZ_JBHRYH010000005.1"/>
</dbReference>
<name>A0ABV7TQB2_9NEIS</name>
<comment type="caution">
    <text evidence="2">The sequence shown here is derived from an EMBL/GenBank/DDBJ whole genome shotgun (WGS) entry which is preliminary data.</text>
</comment>
<proteinExistence type="predicted"/>
<feature type="chain" id="PRO_5046287820" evidence="1">
    <location>
        <begin position="20"/>
        <end position="47"/>
    </location>
</feature>
<sequence>MVAFLIMLLAAASAGGTHAANYKKAAVDSKAQKSASFLQKRRVCPRT</sequence>
<dbReference type="EMBL" id="JBHRYH010000005">
    <property type="protein sequence ID" value="MFC3625020.1"/>
    <property type="molecule type" value="Genomic_DNA"/>
</dbReference>